<dbReference type="Proteomes" id="UP000799441">
    <property type="component" value="Unassembled WGS sequence"/>
</dbReference>
<feature type="region of interest" description="Disordered" evidence="1">
    <location>
        <begin position="93"/>
        <end position="116"/>
    </location>
</feature>
<evidence type="ECO:0000313" key="3">
    <source>
        <dbReference type="Proteomes" id="UP000799441"/>
    </source>
</evidence>
<comment type="caution">
    <text evidence="2">The sequence shown here is derived from an EMBL/GenBank/DDBJ whole genome shotgun (WGS) entry which is preliminary data.</text>
</comment>
<proteinExistence type="predicted"/>
<keyword evidence="3" id="KW-1185">Reference proteome</keyword>
<protein>
    <submittedName>
        <fullName evidence="2">Uncharacterized protein</fullName>
    </submittedName>
</protein>
<accession>A0A9P4Q4V6</accession>
<organism evidence="2 3">
    <name type="scientific">Polychaeton citri CBS 116435</name>
    <dbReference type="NCBI Taxonomy" id="1314669"/>
    <lineage>
        <taxon>Eukaryota</taxon>
        <taxon>Fungi</taxon>
        <taxon>Dikarya</taxon>
        <taxon>Ascomycota</taxon>
        <taxon>Pezizomycotina</taxon>
        <taxon>Dothideomycetes</taxon>
        <taxon>Dothideomycetidae</taxon>
        <taxon>Capnodiales</taxon>
        <taxon>Capnodiaceae</taxon>
        <taxon>Polychaeton</taxon>
    </lineage>
</organism>
<evidence type="ECO:0000313" key="2">
    <source>
        <dbReference type="EMBL" id="KAF2719545.1"/>
    </source>
</evidence>
<dbReference type="EMBL" id="MU003810">
    <property type="protein sequence ID" value="KAF2719545.1"/>
    <property type="molecule type" value="Genomic_DNA"/>
</dbReference>
<evidence type="ECO:0000256" key="1">
    <source>
        <dbReference type="SAM" id="MobiDB-lite"/>
    </source>
</evidence>
<name>A0A9P4Q4V6_9PEZI</name>
<feature type="region of interest" description="Disordered" evidence="1">
    <location>
        <begin position="42"/>
        <end position="69"/>
    </location>
</feature>
<gene>
    <name evidence="2" type="ORF">K431DRAFT_286673</name>
</gene>
<reference evidence="2" key="1">
    <citation type="journal article" date="2020" name="Stud. Mycol.">
        <title>101 Dothideomycetes genomes: a test case for predicting lifestyles and emergence of pathogens.</title>
        <authorList>
            <person name="Haridas S."/>
            <person name="Albert R."/>
            <person name="Binder M."/>
            <person name="Bloem J."/>
            <person name="Labutti K."/>
            <person name="Salamov A."/>
            <person name="Andreopoulos B."/>
            <person name="Baker S."/>
            <person name="Barry K."/>
            <person name="Bills G."/>
            <person name="Bluhm B."/>
            <person name="Cannon C."/>
            <person name="Castanera R."/>
            <person name="Culley D."/>
            <person name="Daum C."/>
            <person name="Ezra D."/>
            <person name="Gonzalez J."/>
            <person name="Henrissat B."/>
            <person name="Kuo A."/>
            <person name="Liang C."/>
            <person name="Lipzen A."/>
            <person name="Lutzoni F."/>
            <person name="Magnuson J."/>
            <person name="Mondo S."/>
            <person name="Nolan M."/>
            <person name="Ohm R."/>
            <person name="Pangilinan J."/>
            <person name="Park H.-J."/>
            <person name="Ramirez L."/>
            <person name="Alfaro M."/>
            <person name="Sun H."/>
            <person name="Tritt A."/>
            <person name="Yoshinaga Y."/>
            <person name="Zwiers L.-H."/>
            <person name="Turgeon B."/>
            <person name="Goodwin S."/>
            <person name="Spatafora J."/>
            <person name="Crous P."/>
            <person name="Grigoriev I."/>
        </authorList>
    </citation>
    <scope>NUCLEOTIDE SEQUENCE</scope>
    <source>
        <strain evidence="2">CBS 116435</strain>
    </source>
</reference>
<sequence length="195" mass="21420">MRFTCHSLGKIEHPKQNPLLPPPLQLPMINTESHLQPASVQKKAAKSSKTFNSRSCSQPIPCKRKNKHDKTPISFRVPSICQSNQHAEVLVSPLPPKKQPATHALHRRGGASENRRAKKKKCCSSLHTACVILSAGAKLSFSVLLSKSDWIVQTETKLDKPSLISECRGKRGKNDEEAGKEGGIYPLPVLHELAG</sequence>
<dbReference type="AlphaFoldDB" id="A0A9P4Q4V6"/>